<proteinExistence type="predicted"/>
<feature type="chain" id="PRO_5030106159" evidence="2">
    <location>
        <begin position="24"/>
        <end position="1219"/>
    </location>
</feature>
<dbReference type="RefSeq" id="WP_141196562.1">
    <property type="nucleotide sequence ID" value="NZ_CP041186.1"/>
</dbReference>
<keyword evidence="4" id="KW-1185">Reference proteome</keyword>
<evidence type="ECO:0000256" key="2">
    <source>
        <dbReference type="SAM" id="SignalP"/>
    </source>
</evidence>
<dbReference type="Proteomes" id="UP000315995">
    <property type="component" value="Chromosome"/>
</dbReference>
<organism evidence="3 4">
    <name type="scientific">Persicimonas caeni</name>
    <dbReference type="NCBI Taxonomy" id="2292766"/>
    <lineage>
        <taxon>Bacteria</taxon>
        <taxon>Deltaproteobacteria</taxon>
        <taxon>Bradymonadales</taxon>
        <taxon>Bradymonadaceae</taxon>
        <taxon>Persicimonas</taxon>
    </lineage>
</organism>
<feature type="signal peptide" evidence="2">
    <location>
        <begin position="1"/>
        <end position="23"/>
    </location>
</feature>
<accession>A0A4Y6PP12</accession>
<feature type="region of interest" description="Disordered" evidence="1">
    <location>
        <begin position="1199"/>
        <end position="1219"/>
    </location>
</feature>
<dbReference type="PROSITE" id="PS51257">
    <property type="entry name" value="PROKAR_LIPOPROTEIN"/>
    <property type="match status" value="1"/>
</dbReference>
<reference evidence="3 4" key="1">
    <citation type="submission" date="2019-06" db="EMBL/GenBank/DDBJ databases">
        <title>Persicimonas caeni gen. nov., sp. nov., a predatory bacterium isolated from solar saltern.</title>
        <authorList>
            <person name="Wang S."/>
        </authorList>
    </citation>
    <scope>NUCLEOTIDE SEQUENCE [LARGE SCALE GENOMIC DNA]</scope>
    <source>
        <strain evidence="3 4">YN101</strain>
    </source>
</reference>
<evidence type="ECO:0000313" key="3">
    <source>
        <dbReference type="EMBL" id="QDG50066.1"/>
    </source>
</evidence>
<sequence length="1219" mass="124022">MKSLPRLCWVLLLVFALAVSACGDDTNNQPADDTGTDAADVVDAGDVESDADDVTDVEVDANDADDADADDLGFLCQPCTDDSQCGGAEDRCLQYPAGDQACAQSCDPDAETPCPGGFLCASIDQTGTVYQCVPEELTCEDRCSEADCADGEVCDPWTGECIEPLGTCDTGCTTSSICGDGPEDICINMPGADERACLPGCNPQAEVSECPVNYFCSPLTEEEDTTEGICFPLSSTCVDRCAGVDCASGENCNGLTGQCEASEYGYCEKGCTSNAECGGQTDVCLNLGIGDGAHCWQDCSDDPDVCTENYQCNRLQGTTLSICIPTGQSCDMCYGTSCYPGGVCDPVSGECTELQQDCTVVGCAEGELCDPVSTQCVVPGRACSGDSWAADCDNVVTACTTRRAGTAGTCEEICTSDANCPTGESCVETNLRKLCLADDLGGPLTCGTLSDASSAVGRPCGSGQRSCPSSASICVQDGNLDGFCSRACTADTDCDAGQRCTSGPDGSNICIPEQCECAATPQLSGALSTAWSRALTTIGVSQCDLWLDPSLAQTLSQLVDTPLASDLLEELVELPLGAVATLEGYIATLDATQNTPSAAISAGASTLGLSITGTAQTYTYPGSETKLTQAVAQLITQAGGTPDTTQLETQAQNVPAGFQDVAAPIISATADALAARNTALQNAGWSQSDRLAAFEGAPYLLLPGTATQLAAVPDLSDATLAAKYASFPVEELVQAAADLSATIESATASASGPSTWTGFTYVVDTPAGKVVLGDAGDTVYDPATNTALAGEIAVIIDAGGNDTYRLPVAANQSVGNGVAVAVDLDGQDTYTYAEVTDPNDAPELLASDADGRQAPSGPLSLNNGPVSLSTSARQGAGRLGIGLLVDQGGQDDSYQSLRMSQGAAILGVGVLFDDGGVDEYDAEALSQGAALKGLGVLWDAGGADDYRVWHAGQGFGTAAGAGVLSDVDGADNYEAVTGVAGGDGVLYLSLADRARSNRNLAQGAGAGIASDAQTTGLAGGLGLLRDRAGLDTYTAATNAQGFGSVRGVGVLADAAGDDVYEGRALVQGSGELFAAGVFLEEAGSDEYNQNSIIIQNGQGTGRTLGWGFFHDAGGDDTVTYMTPGGGVGLDGGYGFAFFADGLDAHSSTSPTTWGYADNAVPQGAELDGALTVGVFLETGSNADTYTRPNLDPSVIGNNLVWQQPDNATPTESRGVGVDQ</sequence>
<keyword evidence="2" id="KW-0732">Signal</keyword>
<name>A0A4Y6PP12_PERCE</name>
<dbReference type="AlphaFoldDB" id="A0A4Y6PP12"/>
<feature type="compositionally biased region" description="Polar residues" evidence="1">
    <location>
        <begin position="1199"/>
        <end position="1211"/>
    </location>
</feature>
<protein>
    <submittedName>
        <fullName evidence="3">Uncharacterized protein</fullName>
    </submittedName>
</protein>
<accession>A0A5B8Y1M4</accession>
<dbReference type="EMBL" id="CP041186">
    <property type="protein sequence ID" value="QDG50066.1"/>
    <property type="molecule type" value="Genomic_DNA"/>
</dbReference>
<dbReference type="OrthoDB" id="5518523at2"/>
<feature type="region of interest" description="Disordered" evidence="1">
    <location>
        <begin position="837"/>
        <end position="865"/>
    </location>
</feature>
<gene>
    <name evidence="3" type="ORF">FIV42_04740</name>
</gene>
<evidence type="ECO:0000313" key="4">
    <source>
        <dbReference type="Proteomes" id="UP000315995"/>
    </source>
</evidence>
<evidence type="ECO:0000256" key="1">
    <source>
        <dbReference type="SAM" id="MobiDB-lite"/>
    </source>
</evidence>